<accession>A0A834NS23</accession>
<evidence type="ECO:0000313" key="2">
    <source>
        <dbReference type="Proteomes" id="UP000600918"/>
    </source>
</evidence>
<sequence length="282" mass="32610">MAIIVELWENWSPNTMPLHIRNHFEFAANSNAEIPSRYFSRKEDYYVREEHSSNDTLQWTCPTRSLLEQAQKETSSLNVTDVNTPHRFPVHTLAHSEHFPSLNFLVNEYSQGERKFEIPSVPAAAPSQLGRDFAQTFLYLAASPAQKNETWSPRTISSKMTKYDQTRELISPPIARLIADTKYDCLRLKFVGTCGELVIVDDRLLSLKFVGLSWQKQQKDQHYGTTVKRRSFYAKALLPKALSPMRRVLRALRHPKMREEREVAPTMVDGRGVAEWSRKEKT</sequence>
<protein>
    <submittedName>
        <fullName evidence="1">Uncharacterized protein</fullName>
    </submittedName>
</protein>
<gene>
    <name evidence="1" type="ORF">H0235_011467</name>
</gene>
<evidence type="ECO:0000313" key="1">
    <source>
        <dbReference type="EMBL" id="KAF7416936.1"/>
    </source>
</evidence>
<organism evidence="1 2">
    <name type="scientific">Vespula pensylvanica</name>
    <name type="common">Western yellow jacket</name>
    <name type="synonym">Wasp</name>
    <dbReference type="NCBI Taxonomy" id="30213"/>
    <lineage>
        <taxon>Eukaryota</taxon>
        <taxon>Metazoa</taxon>
        <taxon>Ecdysozoa</taxon>
        <taxon>Arthropoda</taxon>
        <taxon>Hexapoda</taxon>
        <taxon>Insecta</taxon>
        <taxon>Pterygota</taxon>
        <taxon>Neoptera</taxon>
        <taxon>Endopterygota</taxon>
        <taxon>Hymenoptera</taxon>
        <taxon>Apocrita</taxon>
        <taxon>Aculeata</taxon>
        <taxon>Vespoidea</taxon>
        <taxon>Vespidae</taxon>
        <taxon>Vespinae</taxon>
        <taxon>Vespula</taxon>
    </lineage>
</organism>
<name>A0A834NS23_VESPE</name>
<reference evidence="1" key="1">
    <citation type="journal article" date="2020" name="G3 (Bethesda)">
        <title>High-Quality Assemblies for Three Invasive Social Wasps from the &lt;i&gt;Vespula&lt;/i&gt; Genus.</title>
        <authorList>
            <person name="Harrop T.W.R."/>
            <person name="Guhlin J."/>
            <person name="McLaughlin G.M."/>
            <person name="Permina E."/>
            <person name="Stockwell P."/>
            <person name="Gilligan J."/>
            <person name="Le Lec M.F."/>
            <person name="Gruber M.A.M."/>
            <person name="Quinn O."/>
            <person name="Lovegrove M."/>
            <person name="Duncan E.J."/>
            <person name="Remnant E.J."/>
            <person name="Van Eeckhoven J."/>
            <person name="Graham B."/>
            <person name="Knapp R.A."/>
            <person name="Langford K.W."/>
            <person name="Kronenberg Z."/>
            <person name="Press M.O."/>
            <person name="Eacker S.M."/>
            <person name="Wilson-Rankin E.E."/>
            <person name="Purcell J."/>
            <person name="Lester P.J."/>
            <person name="Dearden P.K."/>
        </authorList>
    </citation>
    <scope>NUCLEOTIDE SEQUENCE</scope>
    <source>
        <strain evidence="1">Volc-1</strain>
    </source>
</reference>
<proteinExistence type="predicted"/>
<comment type="caution">
    <text evidence="1">The sequence shown here is derived from an EMBL/GenBank/DDBJ whole genome shotgun (WGS) entry which is preliminary data.</text>
</comment>
<dbReference type="AlphaFoldDB" id="A0A834NS23"/>
<dbReference type="EMBL" id="JACSDY010000010">
    <property type="protein sequence ID" value="KAF7416936.1"/>
    <property type="molecule type" value="Genomic_DNA"/>
</dbReference>
<keyword evidence="2" id="KW-1185">Reference proteome</keyword>
<dbReference type="Proteomes" id="UP000600918">
    <property type="component" value="Unassembled WGS sequence"/>
</dbReference>